<sequence length="436" mass="47684">MPNYGSPSSSVSSLSSSGDIVFSSPALAATRDNEVVIDFSTEEDSEHGNVFGWPAVESPAAHAPAMRPTRTRSSETQTSRPQSTSDRWRHSLVVMSREAEQAHDPNTSLARRIAARESARQSQSQSSTSEPTFPTARLLSRTVIPVSEPEPPADLRRLATTREAERQLHYRDWHRLGLFDPSSSVGGSDNATVSPGRLIPSSVYPRRRSRLPPPLDQNGDEHDDEGTPVEIPHRLHRRISSGLISDAQLEREHDAASSRTTDQDRRLSRSRISILGGRSFSRFAWHDGLNDPNGEHFGDDDTPAARSRYWNARTSSATDDLLSLAILGHCQTTESGWRLTSPPSCLFLHTAEILALLTRLQSSAAAERQQSPAPATPPGLRIPENERSAAAEPRPPPISNSAIKPDPLPIPLESMLLPTPRQRFIAAFKAGPSSPS</sequence>
<reference evidence="2 3" key="1">
    <citation type="journal article" date="2019" name="Fungal Biol. Biotechnol.">
        <title>Draft genome sequence of fastidious pathogen Ceratobasidium theobromae, which causes vascular-streak dieback in Theobroma cacao.</title>
        <authorList>
            <person name="Ali S.S."/>
            <person name="Asman A."/>
            <person name="Shao J."/>
            <person name="Firmansyah A.P."/>
            <person name="Susilo A.W."/>
            <person name="Rosmana A."/>
            <person name="McMahon P."/>
            <person name="Junaid M."/>
            <person name="Guest D."/>
            <person name="Kheng T.Y."/>
            <person name="Meinhardt L.W."/>
            <person name="Bailey B.A."/>
        </authorList>
    </citation>
    <scope>NUCLEOTIDE SEQUENCE [LARGE SCALE GENOMIC DNA]</scope>
    <source>
        <strain evidence="2 3">CT2</strain>
    </source>
</reference>
<feature type="region of interest" description="Disordered" evidence="1">
    <location>
        <begin position="180"/>
        <end position="267"/>
    </location>
</feature>
<comment type="caution">
    <text evidence="2">The sequence shown here is derived from an EMBL/GenBank/DDBJ whole genome shotgun (WGS) entry which is preliminary data.</text>
</comment>
<feature type="region of interest" description="Disordered" evidence="1">
    <location>
        <begin position="39"/>
        <end position="157"/>
    </location>
</feature>
<evidence type="ECO:0000256" key="1">
    <source>
        <dbReference type="SAM" id="MobiDB-lite"/>
    </source>
</evidence>
<feature type="compositionally biased region" description="Basic and acidic residues" evidence="1">
    <location>
        <begin position="248"/>
        <end position="267"/>
    </location>
</feature>
<dbReference type="Proteomes" id="UP000383932">
    <property type="component" value="Unassembled WGS sequence"/>
</dbReference>
<proteinExistence type="predicted"/>
<feature type="compositionally biased region" description="Polar residues" evidence="1">
    <location>
        <begin position="181"/>
        <end position="193"/>
    </location>
</feature>
<accession>A0A5N5QRM6</accession>
<feature type="compositionally biased region" description="Low complexity" evidence="1">
    <location>
        <begin position="120"/>
        <end position="129"/>
    </location>
</feature>
<evidence type="ECO:0000313" key="2">
    <source>
        <dbReference type="EMBL" id="KAB5594400.1"/>
    </source>
</evidence>
<feature type="region of interest" description="Disordered" evidence="1">
    <location>
        <begin position="365"/>
        <end position="414"/>
    </location>
</feature>
<evidence type="ECO:0000313" key="3">
    <source>
        <dbReference type="Proteomes" id="UP000383932"/>
    </source>
</evidence>
<feature type="compositionally biased region" description="Low complexity" evidence="1">
    <location>
        <begin position="74"/>
        <end position="85"/>
    </location>
</feature>
<keyword evidence="3" id="KW-1185">Reference proteome</keyword>
<organism evidence="2 3">
    <name type="scientific">Ceratobasidium theobromae</name>
    <dbReference type="NCBI Taxonomy" id="1582974"/>
    <lineage>
        <taxon>Eukaryota</taxon>
        <taxon>Fungi</taxon>
        <taxon>Dikarya</taxon>
        <taxon>Basidiomycota</taxon>
        <taxon>Agaricomycotina</taxon>
        <taxon>Agaricomycetes</taxon>
        <taxon>Cantharellales</taxon>
        <taxon>Ceratobasidiaceae</taxon>
        <taxon>Ceratobasidium</taxon>
    </lineage>
</organism>
<name>A0A5N5QRM6_9AGAM</name>
<dbReference type="OrthoDB" id="3236190at2759"/>
<dbReference type="AlphaFoldDB" id="A0A5N5QRM6"/>
<protein>
    <submittedName>
        <fullName evidence="2">Uncharacterized protein</fullName>
    </submittedName>
</protein>
<dbReference type="EMBL" id="SSOP01000021">
    <property type="protein sequence ID" value="KAB5594400.1"/>
    <property type="molecule type" value="Genomic_DNA"/>
</dbReference>
<gene>
    <name evidence="2" type="ORF">CTheo_2177</name>
</gene>